<sequence length="170" mass="19829">LEIANNELEIQDSFEKSVYTISTDSDNNSNSSIEIILKDNDDFNFLIKVPSKKRFKSKKSMHEIYKKVVINSLERYCDNMKAQLNKRNKKFINKYQIGDLVYIKILEIDRTHSDRMTLLCKVLKILENNMYRIRCKLGVLEITYNATEILSLGPKQFSELENIPSKVIGV</sequence>
<evidence type="ECO:0000313" key="1">
    <source>
        <dbReference type="EMBL" id="CAG8577142.1"/>
    </source>
</evidence>
<gene>
    <name evidence="1" type="ORF">SPELUC_LOCUS6219</name>
</gene>
<proteinExistence type="predicted"/>
<dbReference type="Proteomes" id="UP000789366">
    <property type="component" value="Unassembled WGS sequence"/>
</dbReference>
<keyword evidence="2" id="KW-1185">Reference proteome</keyword>
<comment type="caution">
    <text evidence="1">The sequence shown here is derived from an EMBL/GenBank/DDBJ whole genome shotgun (WGS) entry which is preliminary data.</text>
</comment>
<name>A0ACA9MAQ2_9GLOM</name>
<reference evidence="1" key="1">
    <citation type="submission" date="2021-06" db="EMBL/GenBank/DDBJ databases">
        <authorList>
            <person name="Kallberg Y."/>
            <person name="Tangrot J."/>
            <person name="Rosling A."/>
        </authorList>
    </citation>
    <scope>NUCLEOTIDE SEQUENCE</scope>
    <source>
        <strain evidence="1">28 12/20/2015</strain>
    </source>
</reference>
<feature type="non-terminal residue" evidence="1">
    <location>
        <position position="1"/>
    </location>
</feature>
<dbReference type="EMBL" id="CAJVPW010007114">
    <property type="protein sequence ID" value="CAG8577142.1"/>
    <property type="molecule type" value="Genomic_DNA"/>
</dbReference>
<accession>A0ACA9MAQ2</accession>
<protein>
    <submittedName>
        <fullName evidence="1">12350_t:CDS:1</fullName>
    </submittedName>
</protein>
<organism evidence="1 2">
    <name type="scientific">Cetraspora pellucida</name>
    <dbReference type="NCBI Taxonomy" id="1433469"/>
    <lineage>
        <taxon>Eukaryota</taxon>
        <taxon>Fungi</taxon>
        <taxon>Fungi incertae sedis</taxon>
        <taxon>Mucoromycota</taxon>
        <taxon>Glomeromycotina</taxon>
        <taxon>Glomeromycetes</taxon>
        <taxon>Diversisporales</taxon>
        <taxon>Gigasporaceae</taxon>
        <taxon>Cetraspora</taxon>
    </lineage>
</organism>
<evidence type="ECO:0000313" key="2">
    <source>
        <dbReference type="Proteomes" id="UP000789366"/>
    </source>
</evidence>